<dbReference type="AlphaFoldDB" id="A0A2B4RN48"/>
<keyword evidence="2" id="KW-1185">Reference proteome</keyword>
<gene>
    <name evidence="1" type="ORF">AWC38_SpisGene17905</name>
</gene>
<accession>A0A2B4RN48</accession>
<dbReference type="EMBL" id="LSMT01000450">
    <property type="protein sequence ID" value="PFX17758.1"/>
    <property type="molecule type" value="Genomic_DNA"/>
</dbReference>
<comment type="caution">
    <text evidence="1">The sequence shown here is derived from an EMBL/GenBank/DDBJ whole genome shotgun (WGS) entry which is preliminary data.</text>
</comment>
<name>A0A2B4RN48_STYPI</name>
<proteinExistence type="predicted"/>
<reference evidence="2" key="1">
    <citation type="journal article" date="2017" name="bioRxiv">
        <title>Comparative analysis of the genomes of Stylophora pistillata and Acropora digitifera provides evidence for extensive differences between species of corals.</title>
        <authorList>
            <person name="Voolstra C.R."/>
            <person name="Li Y."/>
            <person name="Liew Y.J."/>
            <person name="Baumgarten S."/>
            <person name="Zoccola D."/>
            <person name="Flot J.-F."/>
            <person name="Tambutte S."/>
            <person name="Allemand D."/>
            <person name="Aranda M."/>
        </authorList>
    </citation>
    <scope>NUCLEOTIDE SEQUENCE [LARGE SCALE GENOMIC DNA]</scope>
</reference>
<evidence type="ECO:0000313" key="2">
    <source>
        <dbReference type="Proteomes" id="UP000225706"/>
    </source>
</evidence>
<protein>
    <recommendedName>
        <fullName evidence="3">DUF3504 domain-containing protein</fullName>
    </recommendedName>
</protein>
<evidence type="ECO:0000313" key="1">
    <source>
        <dbReference type="EMBL" id="PFX17758.1"/>
    </source>
</evidence>
<dbReference type="PANTHER" id="PTHR21446">
    <property type="entry name" value="DUF3504 DOMAIN-CONTAINING PROTEIN"/>
    <property type="match status" value="1"/>
</dbReference>
<dbReference type="PANTHER" id="PTHR21446:SF12">
    <property type="entry name" value="POTASSIUM CHANNEL TETRAMERIZATION DOMAIN CONTAINING 1"/>
    <property type="match status" value="1"/>
</dbReference>
<organism evidence="1 2">
    <name type="scientific">Stylophora pistillata</name>
    <name type="common">Smooth cauliflower coral</name>
    <dbReference type="NCBI Taxonomy" id="50429"/>
    <lineage>
        <taxon>Eukaryota</taxon>
        <taxon>Metazoa</taxon>
        <taxon>Cnidaria</taxon>
        <taxon>Anthozoa</taxon>
        <taxon>Hexacorallia</taxon>
        <taxon>Scleractinia</taxon>
        <taxon>Astrocoeniina</taxon>
        <taxon>Pocilloporidae</taxon>
        <taxon>Stylophora</taxon>
    </lineage>
</organism>
<dbReference type="Proteomes" id="UP000225706">
    <property type="component" value="Unassembled WGS sequence"/>
</dbReference>
<sequence>MTNWSVSTFKAWCNEKQIQTSMENMTVGQLDTNLRRFYAEARNKSGESYSKSSLLGFRHSFERYLNAPPLGRGLKLSSVPRFKRSNEMLNSQIVRLKRQGKENVTHKPAIESENLMRLRAAPAIALSNPLALLRNVWFHVILFFFRRGREGQRLLKKTSFKFEVDASGRRFVTMAHDEATKNHPEGVTDVSSNEKLPRIYETPEENDGYKALKYYMAKLNPRSDASFQYPRKNSKWNYDDKVWFDARPIGGNKLDGMMKSISEEAELSKMSTNNSVRATEITLWSNAGVENCRIMAISGHRSEQSLTLQHAAPDITAPHLQRSPFEKLDL</sequence>
<dbReference type="OrthoDB" id="5982522at2759"/>
<dbReference type="InterPro" id="IPR052787">
    <property type="entry name" value="MAVS"/>
</dbReference>
<evidence type="ECO:0008006" key="3">
    <source>
        <dbReference type="Google" id="ProtNLM"/>
    </source>
</evidence>